<keyword evidence="2" id="KW-1185">Reference proteome</keyword>
<reference evidence="1 2" key="1">
    <citation type="submission" date="2018-11" db="EMBL/GenBank/DDBJ databases">
        <authorList>
            <consortium name="Pathogen Informatics"/>
        </authorList>
    </citation>
    <scope>NUCLEOTIDE SEQUENCE [LARGE SCALE GENOMIC DNA]</scope>
    <source>
        <strain>Denwood</strain>
        <strain evidence="2">Zambia</strain>
    </source>
</reference>
<protein>
    <submittedName>
        <fullName evidence="1">Uncharacterized protein</fullName>
    </submittedName>
</protein>
<organism evidence="1 2">
    <name type="scientific">Schistosoma mattheei</name>
    <dbReference type="NCBI Taxonomy" id="31246"/>
    <lineage>
        <taxon>Eukaryota</taxon>
        <taxon>Metazoa</taxon>
        <taxon>Spiralia</taxon>
        <taxon>Lophotrochozoa</taxon>
        <taxon>Platyhelminthes</taxon>
        <taxon>Trematoda</taxon>
        <taxon>Digenea</taxon>
        <taxon>Strigeidida</taxon>
        <taxon>Schistosomatoidea</taxon>
        <taxon>Schistosomatidae</taxon>
        <taxon>Schistosoma</taxon>
    </lineage>
</organism>
<dbReference type="AlphaFoldDB" id="A0A183NSE0"/>
<evidence type="ECO:0000313" key="1">
    <source>
        <dbReference type="EMBL" id="VDP26582.1"/>
    </source>
</evidence>
<proteinExistence type="predicted"/>
<dbReference type="Proteomes" id="UP000269396">
    <property type="component" value="Unassembled WGS sequence"/>
</dbReference>
<evidence type="ECO:0000313" key="2">
    <source>
        <dbReference type="Proteomes" id="UP000269396"/>
    </source>
</evidence>
<name>A0A183NSE0_9TREM</name>
<gene>
    <name evidence="1" type="ORF">SMTD_LOCUS5026</name>
</gene>
<sequence length="94" mass="10390">MAIISKHFHSFVKYILNGTSPSIPSIDIFLSDGFLDFLSVSNLLASFSLTWNFNEKGTNGGRVIPIIKATINGNIPDLGSIIPFQTRSRYCSEH</sequence>
<accession>A0A183NSE0</accession>
<dbReference type="EMBL" id="UZAL01026835">
    <property type="protein sequence ID" value="VDP26582.1"/>
    <property type="molecule type" value="Genomic_DNA"/>
</dbReference>